<proteinExistence type="predicted"/>
<name>A0ABT4RLN3_9ACTN</name>
<dbReference type="Pfam" id="PF16702">
    <property type="entry name" value="DUF5063"/>
    <property type="match status" value="1"/>
</dbReference>
<sequence length="162" mass="17837">MRNEAERYCALVESAETSQRDTFAADLADSLASLIAAASTMPDLQPTSAELPDGPVDEQWRERFAAVQATLDDWARYWTTVDPMGPSGTDAVLLPLGDDLADIWRDLKRGLLALHGGACPDDVAWEWRFSFYTHWGRHATEALRAIHARLADAGLAIRQPSA</sequence>
<dbReference type="InterPro" id="IPR038312">
    <property type="entry name" value="DUF5063_sf"/>
</dbReference>
<reference evidence="1" key="1">
    <citation type="submission" date="2022-10" db="EMBL/GenBank/DDBJ databases">
        <title>The WGS of Solirubrobacter sp. CPCC 204708.</title>
        <authorList>
            <person name="Jiang Z."/>
        </authorList>
    </citation>
    <scope>NUCLEOTIDE SEQUENCE</scope>
    <source>
        <strain evidence="1">CPCC 204708</strain>
    </source>
</reference>
<dbReference type="InterPro" id="IPR032025">
    <property type="entry name" value="DUF5063"/>
</dbReference>
<protein>
    <submittedName>
        <fullName evidence="1">DUF5063 domain-containing protein</fullName>
    </submittedName>
</protein>
<dbReference type="Proteomes" id="UP001147700">
    <property type="component" value="Unassembled WGS sequence"/>
</dbReference>
<dbReference type="RefSeq" id="WP_202954315.1">
    <property type="nucleotide sequence ID" value="NZ_JAPCID010000026.1"/>
</dbReference>
<dbReference type="Gene3D" id="1.20.120.1550">
    <property type="entry name" value="Protein of unknown function DUF5063"/>
    <property type="match status" value="1"/>
</dbReference>
<dbReference type="EMBL" id="JAPCID010000026">
    <property type="protein sequence ID" value="MDA0139441.1"/>
    <property type="molecule type" value="Genomic_DNA"/>
</dbReference>
<evidence type="ECO:0000313" key="1">
    <source>
        <dbReference type="EMBL" id="MDA0139441.1"/>
    </source>
</evidence>
<comment type="caution">
    <text evidence="1">The sequence shown here is derived from an EMBL/GenBank/DDBJ whole genome shotgun (WGS) entry which is preliminary data.</text>
</comment>
<accession>A0ABT4RLN3</accession>
<keyword evidence="2" id="KW-1185">Reference proteome</keyword>
<organism evidence="1 2">
    <name type="scientific">Solirubrobacter deserti</name>
    <dbReference type="NCBI Taxonomy" id="2282478"/>
    <lineage>
        <taxon>Bacteria</taxon>
        <taxon>Bacillati</taxon>
        <taxon>Actinomycetota</taxon>
        <taxon>Thermoleophilia</taxon>
        <taxon>Solirubrobacterales</taxon>
        <taxon>Solirubrobacteraceae</taxon>
        <taxon>Solirubrobacter</taxon>
    </lineage>
</organism>
<evidence type="ECO:0000313" key="2">
    <source>
        <dbReference type="Proteomes" id="UP001147700"/>
    </source>
</evidence>
<gene>
    <name evidence="1" type="ORF">OJ962_18200</name>
</gene>